<evidence type="ECO:0000313" key="2">
    <source>
        <dbReference type="Proteomes" id="UP001220964"/>
    </source>
</evidence>
<reference evidence="1" key="1">
    <citation type="submission" date="2023-03" db="EMBL/GenBank/DDBJ databases">
        <title>Multiphase analysis and comparison of six strains from genera Psychromarinibacter, Lutimaribacter, and Maritimibacter, including a novel species: Psychromarinibacter sediminicola sp. nov.</title>
        <authorList>
            <person name="Wang Y.-H."/>
            <person name="Ye M.-Q."/>
            <person name="Du Z.-J."/>
        </authorList>
    </citation>
    <scope>NUCLEOTIDE SEQUENCE</scope>
    <source>
        <strain evidence="1">C21-152</strain>
    </source>
</reference>
<dbReference type="AlphaFoldDB" id="A0AAE3TAB2"/>
<dbReference type="Proteomes" id="UP001220964">
    <property type="component" value="Unassembled WGS sequence"/>
</dbReference>
<dbReference type="RefSeq" id="WP_275569618.1">
    <property type="nucleotide sequence ID" value="NZ_JARGYC010000099.1"/>
</dbReference>
<accession>A0AAE3TAB2</accession>
<evidence type="ECO:0000313" key="1">
    <source>
        <dbReference type="EMBL" id="MDF0603500.1"/>
    </source>
</evidence>
<keyword evidence="2" id="KW-1185">Reference proteome</keyword>
<feature type="non-terminal residue" evidence="1">
    <location>
        <position position="88"/>
    </location>
</feature>
<organism evidence="1 2">
    <name type="scientific">Psychromarinibacter sediminicola</name>
    <dbReference type="NCBI Taxonomy" id="3033385"/>
    <lineage>
        <taxon>Bacteria</taxon>
        <taxon>Pseudomonadati</taxon>
        <taxon>Pseudomonadota</taxon>
        <taxon>Alphaproteobacteria</taxon>
        <taxon>Rhodobacterales</taxon>
        <taxon>Paracoccaceae</taxon>
        <taxon>Psychromarinibacter</taxon>
    </lineage>
</organism>
<protein>
    <submittedName>
        <fullName evidence="1">Uncharacterized protein</fullName>
    </submittedName>
</protein>
<sequence>MNKAITDGLALMPPPFADGLDVWSSENGTPGSATYDGAANAAVVPADQDFGGCLELEHFGATLSRGGFPCGTVCDSSCSGGCFMSAPL</sequence>
<name>A0AAE3TAB2_9RHOB</name>
<gene>
    <name evidence="1" type="ORF">P1J78_22470</name>
</gene>
<comment type="caution">
    <text evidence="1">The sequence shown here is derived from an EMBL/GenBank/DDBJ whole genome shotgun (WGS) entry which is preliminary data.</text>
</comment>
<dbReference type="EMBL" id="JARGYC010000099">
    <property type="protein sequence ID" value="MDF0603500.1"/>
    <property type="molecule type" value="Genomic_DNA"/>
</dbReference>
<proteinExistence type="predicted"/>